<evidence type="ECO:0000313" key="2">
    <source>
        <dbReference type="EMBL" id="TQD78354.1"/>
    </source>
</evidence>
<dbReference type="EMBL" id="VIEB01000912">
    <property type="protein sequence ID" value="TQD78354.1"/>
    <property type="molecule type" value="Genomic_DNA"/>
</dbReference>
<feature type="region of interest" description="Disordered" evidence="1">
    <location>
        <begin position="181"/>
        <end position="210"/>
    </location>
</feature>
<proteinExistence type="predicted"/>
<name>A0A540KVV4_MALBA</name>
<evidence type="ECO:0000313" key="3">
    <source>
        <dbReference type="Proteomes" id="UP000315295"/>
    </source>
</evidence>
<sequence>MRPRSLSQVGYASLLPLQLLSKHTLPVGPTPPQGHLFSLKWGMLAKQLQGNNRRRRRSKQLEGKNIRRRSWGPPRPAATFSLSSGVCLLSNCKGRTEEEEVSNCKGRTEEDGPRPAATFSLSSRVCLLSNCNGRTEEEEVNNCKGRTEEDGPRPTATFSLSSGVCLLSNCNGRTEEEEVSNCKGRTEEEEEVGAYPAPRPRSLSQVGYAC</sequence>
<dbReference type="Proteomes" id="UP000315295">
    <property type="component" value="Unassembled WGS sequence"/>
</dbReference>
<organism evidence="2 3">
    <name type="scientific">Malus baccata</name>
    <name type="common">Siberian crab apple</name>
    <name type="synonym">Pyrus baccata</name>
    <dbReference type="NCBI Taxonomy" id="106549"/>
    <lineage>
        <taxon>Eukaryota</taxon>
        <taxon>Viridiplantae</taxon>
        <taxon>Streptophyta</taxon>
        <taxon>Embryophyta</taxon>
        <taxon>Tracheophyta</taxon>
        <taxon>Spermatophyta</taxon>
        <taxon>Magnoliopsida</taxon>
        <taxon>eudicotyledons</taxon>
        <taxon>Gunneridae</taxon>
        <taxon>Pentapetalae</taxon>
        <taxon>rosids</taxon>
        <taxon>fabids</taxon>
        <taxon>Rosales</taxon>
        <taxon>Rosaceae</taxon>
        <taxon>Amygdaloideae</taxon>
        <taxon>Maleae</taxon>
        <taxon>Malus</taxon>
    </lineage>
</organism>
<evidence type="ECO:0000256" key="1">
    <source>
        <dbReference type="SAM" id="MobiDB-lite"/>
    </source>
</evidence>
<accession>A0A540KVV4</accession>
<reference evidence="2 3" key="1">
    <citation type="journal article" date="2019" name="G3 (Bethesda)">
        <title>Sequencing of a Wild Apple (Malus baccata) Genome Unravels the Differences Between Cultivated and Wild Apple Species Regarding Disease Resistance and Cold Tolerance.</title>
        <authorList>
            <person name="Chen X."/>
        </authorList>
    </citation>
    <scope>NUCLEOTIDE SEQUENCE [LARGE SCALE GENOMIC DNA]</scope>
    <source>
        <strain evidence="3">cv. Shandingzi</strain>
        <tissue evidence="2">Leaves</tissue>
    </source>
</reference>
<comment type="caution">
    <text evidence="2">The sequence shown here is derived from an EMBL/GenBank/DDBJ whole genome shotgun (WGS) entry which is preliminary data.</text>
</comment>
<feature type="region of interest" description="Disordered" evidence="1">
    <location>
        <begin position="48"/>
        <end position="75"/>
    </location>
</feature>
<gene>
    <name evidence="2" type="ORF">C1H46_036103</name>
</gene>
<protein>
    <submittedName>
        <fullName evidence="2">Uncharacterized protein</fullName>
    </submittedName>
</protein>
<keyword evidence="3" id="KW-1185">Reference proteome</keyword>
<dbReference type="AlphaFoldDB" id="A0A540KVV4"/>